<dbReference type="InterPro" id="IPR023346">
    <property type="entry name" value="Lysozyme-like_dom_sf"/>
</dbReference>
<dbReference type="InterPro" id="IPR036950">
    <property type="entry name" value="PBP_transglycosylase"/>
</dbReference>
<organism evidence="16 17">
    <name type="scientific">Parasulfuritortus cantonensis</name>
    <dbReference type="NCBI Taxonomy" id="2528202"/>
    <lineage>
        <taxon>Bacteria</taxon>
        <taxon>Pseudomonadati</taxon>
        <taxon>Pseudomonadota</taxon>
        <taxon>Betaproteobacteria</taxon>
        <taxon>Nitrosomonadales</taxon>
        <taxon>Thiobacillaceae</taxon>
        <taxon>Parasulfuritortus</taxon>
    </lineage>
</organism>
<feature type="chain" id="PRO_5020411061" description="peptidoglycan glycosyltransferase" evidence="12">
    <location>
        <begin position="20"/>
        <end position="690"/>
    </location>
</feature>
<dbReference type="InterPro" id="IPR009647">
    <property type="entry name" value="PBP_C"/>
</dbReference>
<evidence type="ECO:0000259" key="13">
    <source>
        <dbReference type="Pfam" id="PF00905"/>
    </source>
</evidence>
<dbReference type="GO" id="GO:0009252">
    <property type="term" value="P:peptidoglycan biosynthetic process"/>
    <property type="evidence" value="ECO:0007669"/>
    <property type="project" value="UniProtKB-UniPathway"/>
</dbReference>
<dbReference type="RefSeq" id="WP_131445519.1">
    <property type="nucleotide sequence ID" value="NZ_SJZB01000022.1"/>
</dbReference>
<evidence type="ECO:0000256" key="7">
    <source>
        <dbReference type="ARBA" id="ARBA00022679"/>
    </source>
</evidence>
<feature type="domain" description="Glycosyl transferase family 51" evidence="14">
    <location>
        <begin position="43"/>
        <end position="213"/>
    </location>
</feature>
<evidence type="ECO:0000259" key="15">
    <source>
        <dbReference type="Pfam" id="PF06832"/>
    </source>
</evidence>
<evidence type="ECO:0000256" key="8">
    <source>
        <dbReference type="ARBA" id="ARBA00022801"/>
    </source>
</evidence>
<dbReference type="Proteomes" id="UP000295443">
    <property type="component" value="Unassembled WGS sequence"/>
</dbReference>
<dbReference type="GO" id="GO:0008658">
    <property type="term" value="F:penicillin binding"/>
    <property type="evidence" value="ECO:0007669"/>
    <property type="project" value="InterPro"/>
</dbReference>
<evidence type="ECO:0000256" key="2">
    <source>
        <dbReference type="ARBA" id="ARBA00007090"/>
    </source>
</evidence>
<reference evidence="16 17" key="1">
    <citation type="submission" date="2019-03" db="EMBL/GenBank/DDBJ databases">
        <title>Genome sequence of Thiobacillaceae bacterium LSR1, a sulfur-oxidizing bacterium isolated from freshwater sediment.</title>
        <authorList>
            <person name="Li S."/>
        </authorList>
    </citation>
    <scope>NUCLEOTIDE SEQUENCE [LARGE SCALE GENOMIC DNA]</scope>
    <source>
        <strain evidence="16 17">LSR1</strain>
    </source>
</reference>
<evidence type="ECO:0000256" key="3">
    <source>
        <dbReference type="ARBA" id="ARBA00007739"/>
    </source>
</evidence>
<dbReference type="GO" id="GO:0006508">
    <property type="term" value="P:proteolysis"/>
    <property type="evidence" value="ECO:0007669"/>
    <property type="project" value="UniProtKB-KW"/>
</dbReference>
<evidence type="ECO:0000259" key="14">
    <source>
        <dbReference type="Pfam" id="PF00912"/>
    </source>
</evidence>
<dbReference type="NCBIfam" id="TIGR02073">
    <property type="entry name" value="PBP_1c"/>
    <property type="match status" value="1"/>
</dbReference>
<dbReference type="SUPFAM" id="SSF56601">
    <property type="entry name" value="beta-lactamase/transpeptidase-like"/>
    <property type="match status" value="1"/>
</dbReference>
<comment type="similarity">
    <text evidence="3">In the N-terminal section; belongs to the glycosyltransferase 51 family.</text>
</comment>
<gene>
    <name evidence="16" type="primary">pbpC</name>
    <name evidence="16" type="ORF">EZJ19_06000</name>
</gene>
<comment type="pathway">
    <text evidence="1">Cell wall biogenesis; peptidoglycan biosynthesis.</text>
</comment>
<dbReference type="GO" id="GO:0004180">
    <property type="term" value="F:carboxypeptidase activity"/>
    <property type="evidence" value="ECO:0007669"/>
    <property type="project" value="UniProtKB-KW"/>
</dbReference>
<dbReference type="EMBL" id="SJZB01000022">
    <property type="protein sequence ID" value="TCJ15771.1"/>
    <property type="molecule type" value="Genomic_DNA"/>
</dbReference>
<proteinExistence type="inferred from homology"/>
<dbReference type="Pfam" id="PF06832">
    <property type="entry name" value="BiPBP_C"/>
    <property type="match status" value="1"/>
</dbReference>
<evidence type="ECO:0000256" key="6">
    <source>
        <dbReference type="ARBA" id="ARBA00022676"/>
    </source>
</evidence>
<dbReference type="PANTHER" id="PTHR32282">
    <property type="entry name" value="BINDING PROTEIN TRANSPEPTIDASE, PUTATIVE-RELATED"/>
    <property type="match status" value="1"/>
</dbReference>
<evidence type="ECO:0000256" key="1">
    <source>
        <dbReference type="ARBA" id="ARBA00004752"/>
    </source>
</evidence>
<dbReference type="Pfam" id="PF00905">
    <property type="entry name" value="Transpeptidase"/>
    <property type="match status" value="1"/>
</dbReference>
<dbReference type="AlphaFoldDB" id="A0A4R1BF45"/>
<keyword evidence="17" id="KW-1185">Reference proteome</keyword>
<dbReference type="InterPro" id="IPR050396">
    <property type="entry name" value="Glycosyltr_51/Transpeptidase"/>
</dbReference>
<feature type="domain" description="Penicillin-binding C-terminal" evidence="15">
    <location>
        <begin position="610"/>
        <end position="687"/>
    </location>
</feature>
<feature type="domain" description="Penicillin-binding protein transpeptidase" evidence="13">
    <location>
        <begin position="297"/>
        <end position="519"/>
    </location>
</feature>
<keyword evidence="6" id="KW-0328">Glycosyltransferase</keyword>
<keyword evidence="4" id="KW-0121">Carboxypeptidase</keyword>
<evidence type="ECO:0000256" key="10">
    <source>
        <dbReference type="ARBA" id="ARBA00044770"/>
    </source>
</evidence>
<dbReference type="Gene3D" id="3.40.710.10">
    <property type="entry name" value="DD-peptidase/beta-lactamase superfamily"/>
    <property type="match status" value="1"/>
</dbReference>
<keyword evidence="12" id="KW-0732">Signal</keyword>
<keyword evidence="9" id="KW-0511">Multifunctional enzyme</keyword>
<evidence type="ECO:0000313" key="16">
    <source>
        <dbReference type="EMBL" id="TCJ15771.1"/>
    </source>
</evidence>
<evidence type="ECO:0000313" key="17">
    <source>
        <dbReference type="Proteomes" id="UP000295443"/>
    </source>
</evidence>
<dbReference type="InterPro" id="IPR001460">
    <property type="entry name" value="PCN-bd_Tpept"/>
</dbReference>
<dbReference type="PANTHER" id="PTHR32282:SF15">
    <property type="entry name" value="PENICILLIN-BINDING PROTEIN 1C"/>
    <property type="match status" value="1"/>
</dbReference>
<dbReference type="GO" id="GO:0030288">
    <property type="term" value="C:outer membrane-bounded periplasmic space"/>
    <property type="evidence" value="ECO:0007669"/>
    <property type="project" value="TreeGrafter"/>
</dbReference>
<sequence length="690" mass="73790">MRRSWYCLSLAWLAGAALAAPPAFDQVRAGWQSSEAKLFDRHGELIQELRLERQVRRTDWTALADVSPAMQGAVLLAEDRRFFEHAGVDWLAATKAALTNWLAARPRGASTISMQVAALVDPDLAARSGRRSVTEKWRQMQAADALEARWSKAQILEAYLNLTGFRGDLVGVDSASRALFDKRPAGLGTTEALILAALIRAPAAPPDQVARRACQLAGALPGGPDCGTVRRLARNSLTGRYPVVAAADLAPHLAHRLLERPGERVTSSLDAGLQRQVRAILAEQLGVLAEHQVQDAAALVADNRTGEVLAYVSLSGAESISPHSDGVAAPRQAGSTLKPFLYSLALERRYLTAASPLADRALAVATAGGNYAPENYDRRFRGLASVRTALAGSLNIPAVRTLELVGADLFAERLAGLGFAGLTEAADFYGPSLALGSLDVSLWQLVGAYRALANGGRYGELSLRPGAAPSHRVVDPAAAYVVADILADRVARAGTFGLENVLALPWWSAVKTGTSKDMRDNWCIGFSDRYTVGVWVGNFSGEPMHDVSGVSGAAPAWRLIMERLHAGRPARAPKPPARLVRAEIAPPGEARRAEWFLAGTEPGARTWTPAQPPVAIEQPGDGDILALDPDIPAPSQRLTLRAPGAPAGSRWQMDGADWPADTWPLRRGRHRLALLDAAGAALDQVEFEVR</sequence>
<comment type="catalytic activity">
    <reaction evidence="11">
        <text>[GlcNAc-(1-&gt;4)-Mur2Ac(oyl-L-Ala-gamma-D-Glu-L-Lys-D-Ala-D-Ala)](n)-di-trans,octa-cis-undecaprenyl diphosphate + beta-D-GlcNAc-(1-&gt;4)-Mur2Ac(oyl-L-Ala-gamma-D-Glu-L-Lys-D-Ala-D-Ala)-di-trans,octa-cis-undecaprenyl diphosphate = [GlcNAc-(1-&gt;4)-Mur2Ac(oyl-L-Ala-gamma-D-Glu-L-Lys-D-Ala-D-Ala)](n+1)-di-trans,octa-cis-undecaprenyl diphosphate + di-trans,octa-cis-undecaprenyl diphosphate + H(+)</text>
        <dbReference type="Rhea" id="RHEA:23708"/>
        <dbReference type="Rhea" id="RHEA-COMP:9602"/>
        <dbReference type="Rhea" id="RHEA-COMP:9603"/>
        <dbReference type="ChEBI" id="CHEBI:15378"/>
        <dbReference type="ChEBI" id="CHEBI:58405"/>
        <dbReference type="ChEBI" id="CHEBI:60033"/>
        <dbReference type="ChEBI" id="CHEBI:78435"/>
        <dbReference type="EC" id="2.4.99.28"/>
    </reaction>
</comment>
<dbReference type="Pfam" id="PF00912">
    <property type="entry name" value="Transgly"/>
    <property type="match status" value="1"/>
</dbReference>
<comment type="similarity">
    <text evidence="2">In the C-terminal section; belongs to the transpeptidase family.</text>
</comment>
<keyword evidence="8" id="KW-0378">Hydrolase</keyword>
<dbReference type="GO" id="GO:0008955">
    <property type="term" value="F:peptidoglycan glycosyltransferase activity"/>
    <property type="evidence" value="ECO:0007669"/>
    <property type="project" value="UniProtKB-EC"/>
</dbReference>
<keyword evidence="5" id="KW-0645">Protease</keyword>
<comment type="caution">
    <text evidence="16">The sequence shown here is derived from an EMBL/GenBank/DDBJ whole genome shotgun (WGS) entry which is preliminary data.</text>
</comment>
<accession>A0A4R1BF45</accession>
<dbReference type="OrthoDB" id="9766909at2"/>
<evidence type="ECO:0000256" key="12">
    <source>
        <dbReference type="SAM" id="SignalP"/>
    </source>
</evidence>
<evidence type="ECO:0000256" key="5">
    <source>
        <dbReference type="ARBA" id="ARBA00022670"/>
    </source>
</evidence>
<keyword evidence="7" id="KW-0808">Transferase</keyword>
<dbReference type="SUPFAM" id="SSF53955">
    <property type="entry name" value="Lysozyme-like"/>
    <property type="match status" value="1"/>
</dbReference>
<name>A0A4R1BF45_9PROT</name>
<protein>
    <recommendedName>
        <fullName evidence="10">peptidoglycan glycosyltransferase</fullName>
        <ecNumber evidence="10">2.4.99.28</ecNumber>
    </recommendedName>
</protein>
<dbReference type="EC" id="2.4.99.28" evidence="10"/>
<dbReference type="UniPathway" id="UPA00219"/>
<evidence type="ECO:0000256" key="9">
    <source>
        <dbReference type="ARBA" id="ARBA00023268"/>
    </source>
</evidence>
<dbReference type="Gene3D" id="1.10.3810.10">
    <property type="entry name" value="Biosynthetic peptidoglycan transglycosylase-like"/>
    <property type="match status" value="1"/>
</dbReference>
<dbReference type="InterPro" id="IPR001264">
    <property type="entry name" value="Glyco_trans_51"/>
</dbReference>
<dbReference type="InterPro" id="IPR011815">
    <property type="entry name" value="PBP_1c"/>
</dbReference>
<evidence type="ECO:0000256" key="4">
    <source>
        <dbReference type="ARBA" id="ARBA00022645"/>
    </source>
</evidence>
<dbReference type="InterPro" id="IPR012338">
    <property type="entry name" value="Beta-lactam/transpept-like"/>
</dbReference>
<evidence type="ECO:0000256" key="11">
    <source>
        <dbReference type="ARBA" id="ARBA00049902"/>
    </source>
</evidence>
<feature type="signal peptide" evidence="12">
    <location>
        <begin position="1"/>
        <end position="19"/>
    </location>
</feature>